<feature type="transmembrane region" description="Helical" evidence="5">
    <location>
        <begin position="73"/>
        <end position="93"/>
    </location>
</feature>
<evidence type="ECO:0000256" key="3">
    <source>
        <dbReference type="ARBA" id="ARBA00022989"/>
    </source>
</evidence>
<dbReference type="Pfam" id="PF00083">
    <property type="entry name" value="Sugar_tr"/>
    <property type="match status" value="1"/>
</dbReference>
<name>A0A0B4H2J0_METGA</name>
<dbReference type="HOGENOM" id="CLU_1547965_0_0_1"/>
<dbReference type="InterPro" id="IPR005828">
    <property type="entry name" value="MFS_sugar_transport-like"/>
</dbReference>
<keyword evidence="3 5" id="KW-1133">Transmembrane helix</keyword>
<organism evidence="6 7">
    <name type="scientific">Metarhizium guizhouense (strain ARSEF 977)</name>
    <dbReference type="NCBI Taxonomy" id="1276136"/>
    <lineage>
        <taxon>Eukaryota</taxon>
        <taxon>Fungi</taxon>
        <taxon>Dikarya</taxon>
        <taxon>Ascomycota</taxon>
        <taxon>Pezizomycotina</taxon>
        <taxon>Sordariomycetes</taxon>
        <taxon>Hypocreomycetidae</taxon>
        <taxon>Hypocreales</taxon>
        <taxon>Clavicipitaceae</taxon>
        <taxon>Metarhizium</taxon>
    </lineage>
</organism>
<dbReference type="InterPro" id="IPR050360">
    <property type="entry name" value="MFS_Sugar_Transporters"/>
</dbReference>
<dbReference type="AlphaFoldDB" id="A0A0B4H2J0"/>
<dbReference type="Gene3D" id="1.20.1250.20">
    <property type="entry name" value="MFS general substrate transporter like domains"/>
    <property type="match status" value="1"/>
</dbReference>
<comment type="caution">
    <text evidence="6">The sequence shown here is derived from an EMBL/GenBank/DDBJ whole genome shotgun (WGS) entry which is preliminary data.</text>
</comment>
<evidence type="ECO:0000313" key="7">
    <source>
        <dbReference type="Proteomes" id="UP000031192"/>
    </source>
</evidence>
<evidence type="ECO:0000256" key="4">
    <source>
        <dbReference type="ARBA" id="ARBA00023136"/>
    </source>
</evidence>
<evidence type="ECO:0000256" key="2">
    <source>
        <dbReference type="ARBA" id="ARBA00022692"/>
    </source>
</evidence>
<sequence>MLNNAGITDPQTALALNGINPAFCLIGAVLGARMTDIVGRRPLLLYTTVFALCCFAILTGTSKLSIDNPSNTAAANTTAAFIFNSGIIFSFGWTPVQSMHIAETLPTAARAKGTEIGGFASSPASTVIQYSSGPAFENIRYYFYLVLVCSGTSPKQCSSISPFWKLKIVHWKN</sequence>
<dbReference type="Proteomes" id="UP000031192">
    <property type="component" value="Unassembled WGS sequence"/>
</dbReference>
<keyword evidence="2 5" id="KW-0812">Transmembrane</keyword>
<dbReference type="InterPro" id="IPR036259">
    <property type="entry name" value="MFS_trans_sf"/>
</dbReference>
<evidence type="ECO:0000313" key="6">
    <source>
        <dbReference type="EMBL" id="KID89373.1"/>
    </source>
</evidence>
<proteinExistence type="predicted"/>
<dbReference type="EMBL" id="AZNH01000008">
    <property type="protein sequence ID" value="KID89373.1"/>
    <property type="molecule type" value="Genomic_DNA"/>
</dbReference>
<evidence type="ECO:0000256" key="1">
    <source>
        <dbReference type="ARBA" id="ARBA00004141"/>
    </source>
</evidence>
<keyword evidence="4 5" id="KW-0472">Membrane</keyword>
<gene>
    <name evidence="6" type="ORF">MGU_03420</name>
</gene>
<dbReference type="SUPFAM" id="SSF103473">
    <property type="entry name" value="MFS general substrate transporter"/>
    <property type="match status" value="1"/>
</dbReference>
<dbReference type="PANTHER" id="PTHR48022:SF70">
    <property type="entry name" value="MONOSACCHARIDE TRANSPORTER, PUTATIVE (AFU_ORTHOLOGUE AFUA_5G14540)-RELATED"/>
    <property type="match status" value="1"/>
</dbReference>
<accession>A0A0B4H2J0</accession>
<feature type="transmembrane region" description="Helical" evidence="5">
    <location>
        <begin position="12"/>
        <end position="31"/>
    </location>
</feature>
<comment type="subcellular location">
    <subcellularLocation>
        <location evidence="1">Membrane</location>
        <topology evidence="1">Multi-pass membrane protein</topology>
    </subcellularLocation>
</comment>
<reference evidence="6 7" key="1">
    <citation type="journal article" date="2014" name="Proc. Natl. Acad. Sci. U.S.A.">
        <title>Trajectory and genomic determinants of fungal-pathogen speciation and host adaptation.</title>
        <authorList>
            <person name="Hu X."/>
            <person name="Xiao G."/>
            <person name="Zheng P."/>
            <person name="Shang Y."/>
            <person name="Su Y."/>
            <person name="Zhang X."/>
            <person name="Liu X."/>
            <person name="Zhan S."/>
            <person name="St Leger R.J."/>
            <person name="Wang C."/>
        </authorList>
    </citation>
    <scope>NUCLEOTIDE SEQUENCE [LARGE SCALE GENOMIC DNA]</scope>
    <source>
        <strain evidence="6 7">ARSEF 977</strain>
    </source>
</reference>
<dbReference type="PANTHER" id="PTHR48022">
    <property type="entry name" value="PLASTIDIC GLUCOSE TRANSPORTER 4"/>
    <property type="match status" value="1"/>
</dbReference>
<dbReference type="GO" id="GO:0016020">
    <property type="term" value="C:membrane"/>
    <property type="evidence" value="ECO:0007669"/>
    <property type="project" value="UniProtKB-SubCell"/>
</dbReference>
<dbReference type="GO" id="GO:0005351">
    <property type="term" value="F:carbohydrate:proton symporter activity"/>
    <property type="evidence" value="ECO:0007669"/>
    <property type="project" value="TreeGrafter"/>
</dbReference>
<feature type="transmembrane region" description="Helical" evidence="5">
    <location>
        <begin position="43"/>
        <end position="61"/>
    </location>
</feature>
<evidence type="ECO:0000256" key="5">
    <source>
        <dbReference type="SAM" id="Phobius"/>
    </source>
</evidence>
<keyword evidence="7" id="KW-1185">Reference proteome</keyword>
<protein>
    <submittedName>
        <fullName evidence="6">Sugar transporter-like protein</fullName>
    </submittedName>
</protein>